<sequence>MDIITKIGDFLKELRGKRSLRDIQNISGVSYTYLRSIEKGMDPRSGNEILPTPETLRKLAKAYDYPYLDLAEIAGIITDKDRKAALELSGYIDIVRFCELLADRISDFPDLRFLDELKIKYPNLLEDSFEFSRESLEQLGQELKKSGTYEEIRSFVDFFDDAVKLCSQQSTRYPNSDIYHAVIDPLSTYKGIHLKSKERSEIINFIEYLVHRRESQ</sequence>
<dbReference type="CDD" id="cd00093">
    <property type="entry name" value="HTH_XRE"/>
    <property type="match status" value="1"/>
</dbReference>
<gene>
    <name evidence="2" type="ORF">P9847_01420</name>
</gene>
<feature type="domain" description="HTH cro/C1-type" evidence="1">
    <location>
        <begin position="11"/>
        <end position="70"/>
    </location>
</feature>
<evidence type="ECO:0000313" key="3">
    <source>
        <dbReference type="Proteomes" id="UP001343257"/>
    </source>
</evidence>
<dbReference type="SMART" id="SM00530">
    <property type="entry name" value="HTH_XRE"/>
    <property type="match status" value="1"/>
</dbReference>
<organism evidence="2 3">
    <name type="scientific">Paenibacillus chibensis</name>
    <dbReference type="NCBI Taxonomy" id="59846"/>
    <lineage>
        <taxon>Bacteria</taxon>
        <taxon>Bacillati</taxon>
        <taxon>Bacillota</taxon>
        <taxon>Bacilli</taxon>
        <taxon>Bacillales</taxon>
        <taxon>Paenibacillaceae</taxon>
        <taxon>Paenibacillus</taxon>
    </lineage>
</organism>
<dbReference type="Proteomes" id="UP001343257">
    <property type="component" value="Unassembled WGS sequence"/>
</dbReference>
<evidence type="ECO:0000259" key="1">
    <source>
        <dbReference type="PROSITE" id="PS50943"/>
    </source>
</evidence>
<dbReference type="SUPFAM" id="SSF47413">
    <property type="entry name" value="lambda repressor-like DNA-binding domains"/>
    <property type="match status" value="1"/>
</dbReference>
<reference evidence="2 3" key="1">
    <citation type="submission" date="2023-03" db="EMBL/GenBank/DDBJ databases">
        <title>Bacillus Genome Sequencing.</title>
        <authorList>
            <person name="Dunlap C."/>
        </authorList>
    </citation>
    <scope>NUCLEOTIDE SEQUENCE [LARGE SCALE GENOMIC DNA]</scope>
    <source>
        <strain evidence="2 3">NRS-52</strain>
    </source>
</reference>
<keyword evidence="3" id="KW-1185">Reference proteome</keyword>
<dbReference type="EMBL" id="JARTLD010000003">
    <property type="protein sequence ID" value="MED5015958.1"/>
    <property type="molecule type" value="Genomic_DNA"/>
</dbReference>
<protein>
    <submittedName>
        <fullName evidence="2">Helix-turn-helix transcriptional regulator</fullName>
    </submittedName>
</protein>
<evidence type="ECO:0000313" key="2">
    <source>
        <dbReference type="EMBL" id="MED5015958.1"/>
    </source>
</evidence>
<proteinExistence type="predicted"/>
<name>A0ABU6PM79_9BACL</name>
<comment type="caution">
    <text evidence="2">The sequence shown here is derived from an EMBL/GenBank/DDBJ whole genome shotgun (WGS) entry which is preliminary data.</text>
</comment>
<dbReference type="RefSeq" id="WP_328274796.1">
    <property type="nucleotide sequence ID" value="NZ_JARTLD010000003.1"/>
</dbReference>
<dbReference type="PROSITE" id="PS50943">
    <property type="entry name" value="HTH_CROC1"/>
    <property type="match status" value="1"/>
</dbReference>
<accession>A0ABU6PM79</accession>
<dbReference type="Gene3D" id="1.10.260.40">
    <property type="entry name" value="lambda repressor-like DNA-binding domains"/>
    <property type="match status" value="1"/>
</dbReference>
<dbReference type="InterPro" id="IPR001387">
    <property type="entry name" value="Cro/C1-type_HTH"/>
</dbReference>
<dbReference type="InterPro" id="IPR010982">
    <property type="entry name" value="Lambda_DNA-bd_dom_sf"/>
</dbReference>